<gene>
    <name evidence="1" type="ORF">DPMN_051108</name>
</gene>
<keyword evidence="2" id="KW-1185">Reference proteome</keyword>
<dbReference type="EMBL" id="JAIWYP010000012">
    <property type="protein sequence ID" value="KAH3725274.1"/>
    <property type="molecule type" value="Genomic_DNA"/>
</dbReference>
<reference evidence="1" key="1">
    <citation type="journal article" date="2019" name="bioRxiv">
        <title>The Genome of the Zebra Mussel, Dreissena polymorpha: A Resource for Invasive Species Research.</title>
        <authorList>
            <person name="McCartney M.A."/>
            <person name="Auch B."/>
            <person name="Kono T."/>
            <person name="Mallez S."/>
            <person name="Zhang Y."/>
            <person name="Obille A."/>
            <person name="Becker A."/>
            <person name="Abrahante J.E."/>
            <person name="Garbe J."/>
            <person name="Badalamenti J.P."/>
            <person name="Herman A."/>
            <person name="Mangelson H."/>
            <person name="Liachko I."/>
            <person name="Sullivan S."/>
            <person name="Sone E.D."/>
            <person name="Koren S."/>
            <person name="Silverstein K.A.T."/>
            <person name="Beckman K.B."/>
            <person name="Gohl D.M."/>
        </authorList>
    </citation>
    <scope>NUCLEOTIDE SEQUENCE</scope>
    <source>
        <strain evidence="1">Duluth1</strain>
        <tissue evidence="1">Whole animal</tissue>
    </source>
</reference>
<comment type="caution">
    <text evidence="1">The sequence shown here is derived from an EMBL/GenBank/DDBJ whole genome shotgun (WGS) entry which is preliminary data.</text>
</comment>
<evidence type="ECO:0000313" key="1">
    <source>
        <dbReference type="EMBL" id="KAH3725274.1"/>
    </source>
</evidence>
<evidence type="ECO:0000313" key="2">
    <source>
        <dbReference type="Proteomes" id="UP000828390"/>
    </source>
</evidence>
<accession>A0A9D4HMZ7</accession>
<proteinExistence type="predicted"/>
<protein>
    <submittedName>
        <fullName evidence="1">Uncharacterized protein</fullName>
    </submittedName>
</protein>
<organism evidence="1 2">
    <name type="scientific">Dreissena polymorpha</name>
    <name type="common">Zebra mussel</name>
    <name type="synonym">Mytilus polymorpha</name>
    <dbReference type="NCBI Taxonomy" id="45954"/>
    <lineage>
        <taxon>Eukaryota</taxon>
        <taxon>Metazoa</taxon>
        <taxon>Spiralia</taxon>
        <taxon>Lophotrochozoa</taxon>
        <taxon>Mollusca</taxon>
        <taxon>Bivalvia</taxon>
        <taxon>Autobranchia</taxon>
        <taxon>Heteroconchia</taxon>
        <taxon>Euheterodonta</taxon>
        <taxon>Imparidentia</taxon>
        <taxon>Neoheterodontei</taxon>
        <taxon>Myida</taxon>
        <taxon>Dreissenoidea</taxon>
        <taxon>Dreissenidae</taxon>
        <taxon>Dreissena</taxon>
    </lineage>
</organism>
<dbReference type="Proteomes" id="UP000828390">
    <property type="component" value="Unassembled WGS sequence"/>
</dbReference>
<name>A0A9D4HMZ7_DREPO</name>
<dbReference type="AlphaFoldDB" id="A0A9D4HMZ7"/>
<sequence>MLSPRANVQAGYIFDLGLNIIKTNILSKFYDNWNKNVTSRVLTMKYYKKNVTTEFHEYSTKNVTFRVYTRKTAPPSSGLFQKDETICNDNWTSNVTSTAKTSRHTGTRFLNETKPFSNFNWTTNVNSRVFTRFQRNHITKTASSNWRSCYSKNRYHFKSHSRCH</sequence>
<reference evidence="1" key="2">
    <citation type="submission" date="2020-11" db="EMBL/GenBank/DDBJ databases">
        <authorList>
            <person name="McCartney M.A."/>
            <person name="Auch B."/>
            <person name="Kono T."/>
            <person name="Mallez S."/>
            <person name="Becker A."/>
            <person name="Gohl D.M."/>
            <person name="Silverstein K.A.T."/>
            <person name="Koren S."/>
            <person name="Bechman K.B."/>
            <person name="Herman A."/>
            <person name="Abrahante J.E."/>
            <person name="Garbe J."/>
        </authorList>
    </citation>
    <scope>NUCLEOTIDE SEQUENCE</scope>
    <source>
        <strain evidence="1">Duluth1</strain>
        <tissue evidence="1">Whole animal</tissue>
    </source>
</reference>